<keyword evidence="1" id="KW-0805">Transcription regulation</keyword>
<dbReference type="InterPro" id="IPR050109">
    <property type="entry name" value="HTH-type_TetR-like_transc_reg"/>
</dbReference>
<dbReference type="PANTHER" id="PTHR30055:SF148">
    <property type="entry name" value="TETR-FAMILY TRANSCRIPTIONAL REGULATOR"/>
    <property type="match status" value="1"/>
</dbReference>
<keyword evidence="3" id="KW-0804">Transcription</keyword>
<keyword evidence="2 4" id="KW-0238">DNA-binding</keyword>
<dbReference type="SUPFAM" id="SSF48498">
    <property type="entry name" value="Tetracyclin repressor-like, C-terminal domain"/>
    <property type="match status" value="1"/>
</dbReference>
<sequence length="205" mass="21869">MQFRRDPEPTADTPLRPGRRRDPAVDEAVKGVVLELLAERGWDGVSMDAVAARARVGKASIYRRWSSRVQMVAETIGELNSGEVTVPDTGSLRGDLVEVVGAMVATLRGPLGDASRAVIGVLAHEPDLATAFREGSLGVWRDAFVAVLGAAVARGEVDPARLGTAASEAGPAVVMQRWLLLGRPLDDELTRSVVDDVMLPLLTPR</sequence>
<dbReference type="Pfam" id="PF00440">
    <property type="entry name" value="TetR_N"/>
    <property type="match status" value="1"/>
</dbReference>
<dbReference type="InterPro" id="IPR011075">
    <property type="entry name" value="TetR_C"/>
</dbReference>
<protein>
    <submittedName>
        <fullName evidence="7">Transcriptional regulator, TetR family</fullName>
    </submittedName>
</protein>
<organism evidence="7 8">
    <name type="scientific">Klenkia marina</name>
    <dbReference type="NCBI Taxonomy" id="1960309"/>
    <lineage>
        <taxon>Bacteria</taxon>
        <taxon>Bacillati</taxon>
        <taxon>Actinomycetota</taxon>
        <taxon>Actinomycetes</taxon>
        <taxon>Geodermatophilales</taxon>
        <taxon>Geodermatophilaceae</taxon>
        <taxon>Klenkia</taxon>
    </lineage>
</organism>
<evidence type="ECO:0000256" key="2">
    <source>
        <dbReference type="ARBA" id="ARBA00023125"/>
    </source>
</evidence>
<dbReference type="STRING" id="1960309.SAMN03159343_2895"/>
<dbReference type="PANTHER" id="PTHR30055">
    <property type="entry name" value="HTH-TYPE TRANSCRIPTIONAL REGULATOR RUTR"/>
    <property type="match status" value="1"/>
</dbReference>
<evidence type="ECO:0000259" key="6">
    <source>
        <dbReference type="PROSITE" id="PS50977"/>
    </source>
</evidence>
<evidence type="ECO:0000313" key="8">
    <source>
        <dbReference type="Proteomes" id="UP000198981"/>
    </source>
</evidence>
<evidence type="ECO:0000256" key="1">
    <source>
        <dbReference type="ARBA" id="ARBA00023015"/>
    </source>
</evidence>
<feature type="DNA-binding region" description="H-T-H motif" evidence="4">
    <location>
        <begin position="46"/>
        <end position="65"/>
    </location>
</feature>
<dbReference type="Gene3D" id="1.10.10.60">
    <property type="entry name" value="Homeodomain-like"/>
    <property type="match status" value="1"/>
</dbReference>
<dbReference type="InterPro" id="IPR036271">
    <property type="entry name" value="Tet_transcr_reg_TetR-rel_C_sf"/>
</dbReference>
<reference evidence="8" key="1">
    <citation type="submission" date="2016-10" db="EMBL/GenBank/DDBJ databases">
        <authorList>
            <person name="Varghese N."/>
            <person name="Submissions S."/>
        </authorList>
    </citation>
    <scope>NUCLEOTIDE SEQUENCE [LARGE SCALE GENOMIC DNA]</scope>
    <source>
        <strain evidence="8">DSM 45722</strain>
    </source>
</reference>
<feature type="domain" description="HTH tetR-type" evidence="6">
    <location>
        <begin position="23"/>
        <end position="83"/>
    </location>
</feature>
<dbReference type="GO" id="GO:0000976">
    <property type="term" value="F:transcription cis-regulatory region binding"/>
    <property type="evidence" value="ECO:0007669"/>
    <property type="project" value="TreeGrafter"/>
</dbReference>
<dbReference type="GO" id="GO:0003700">
    <property type="term" value="F:DNA-binding transcription factor activity"/>
    <property type="evidence" value="ECO:0007669"/>
    <property type="project" value="TreeGrafter"/>
</dbReference>
<dbReference type="SUPFAM" id="SSF46689">
    <property type="entry name" value="Homeodomain-like"/>
    <property type="match status" value="1"/>
</dbReference>
<name>A0A1G4YHK2_9ACTN</name>
<evidence type="ECO:0000256" key="3">
    <source>
        <dbReference type="ARBA" id="ARBA00023163"/>
    </source>
</evidence>
<keyword evidence="8" id="KW-1185">Reference proteome</keyword>
<dbReference type="Gene3D" id="1.10.357.10">
    <property type="entry name" value="Tetracycline Repressor, domain 2"/>
    <property type="match status" value="1"/>
</dbReference>
<dbReference type="OrthoDB" id="9796019at2"/>
<evidence type="ECO:0000256" key="4">
    <source>
        <dbReference type="PROSITE-ProRule" id="PRU00335"/>
    </source>
</evidence>
<dbReference type="PROSITE" id="PS50977">
    <property type="entry name" value="HTH_TETR_2"/>
    <property type="match status" value="1"/>
</dbReference>
<evidence type="ECO:0000256" key="5">
    <source>
        <dbReference type="SAM" id="MobiDB-lite"/>
    </source>
</evidence>
<accession>A0A1G4YHK2</accession>
<proteinExistence type="predicted"/>
<dbReference type="Pfam" id="PF16859">
    <property type="entry name" value="TetR_C_11"/>
    <property type="match status" value="1"/>
</dbReference>
<evidence type="ECO:0000313" key="7">
    <source>
        <dbReference type="EMBL" id="SCX52981.1"/>
    </source>
</evidence>
<dbReference type="EMBL" id="FMUH01000004">
    <property type="protein sequence ID" value="SCX52981.1"/>
    <property type="molecule type" value="Genomic_DNA"/>
</dbReference>
<dbReference type="Proteomes" id="UP000198981">
    <property type="component" value="Unassembled WGS sequence"/>
</dbReference>
<feature type="region of interest" description="Disordered" evidence="5">
    <location>
        <begin position="1"/>
        <end position="23"/>
    </location>
</feature>
<gene>
    <name evidence="7" type="ORF">SAMN03159343_2895</name>
</gene>
<dbReference type="InterPro" id="IPR001647">
    <property type="entry name" value="HTH_TetR"/>
</dbReference>
<dbReference type="RefSeq" id="WP_092805432.1">
    <property type="nucleotide sequence ID" value="NZ_FMUH01000004.1"/>
</dbReference>
<dbReference type="AlphaFoldDB" id="A0A1G4YHK2"/>
<dbReference type="InterPro" id="IPR009057">
    <property type="entry name" value="Homeodomain-like_sf"/>
</dbReference>